<proteinExistence type="predicted"/>
<name>A0A9P1C8A7_9DINO</name>
<protein>
    <submittedName>
        <fullName evidence="1">Uncharacterized protein</fullName>
    </submittedName>
</protein>
<accession>A0A9P1C8A7</accession>
<dbReference type="EMBL" id="CAMXCT030001114">
    <property type="protein sequence ID" value="CAL4774231.1"/>
    <property type="molecule type" value="Genomic_DNA"/>
</dbReference>
<reference evidence="1" key="1">
    <citation type="submission" date="2022-10" db="EMBL/GenBank/DDBJ databases">
        <authorList>
            <person name="Chen Y."/>
            <person name="Dougan E. K."/>
            <person name="Chan C."/>
            <person name="Rhodes N."/>
            <person name="Thang M."/>
        </authorList>
    </citation>
    <scope>NUCLEOTIDE SEQUENCE</scope>
</reference>
<reference evidence="2 3" key="2">
    <citation type="submission" date="2024-05" db="EMBL/GenBank/DDBJ databases">
        <authorList>
            <person name="Chen Y."/>
            <person name="Shah S."/>
            <person name="Dougan E. K."/>
            <person name="Thang M."/>
            <person name="Chan C."/>
        </authorList>
    </citation>
    <scope>NUCLEOTIDE SEQUENCE [LARGE SCALE GENOMIC DNA]</scope>
</reference>
<evidence type="ECO:0000313" key="1">
    <source>
        <dbReference type="EMBL" id="CAI3986919.1"/>
    </source>
</evidence>
<comment type="caution">
    <text evidence="1">The sequence shown here is derived from an EMBL/GenBank/DDBJ whole genome shotgun (WGS) entry which is preliminary data.</text>
</comment>
<keyword evidence="3" id="KW-1185">Reference proteome</keyword>
<dbReference type="EMBL" id="CAMXCT010001114">
    <property type="protein sequence ID" value="CAI3986919.1"/>
    <property type="molecule type" value="Genomic_DNA"/>
</dbReference>
<evidence type="ECO:0000313" key="2">
    <source>
        <dbReference type="EMBL" id="CAL4774231.1"/>
    </source>
</evidence>
<dbReference type="AlphaFoldDB" id="A0A9P1C8A7"/>
<gene>
    <name evidence="1" type="ORF">C1SCF055_LOCUS14232</name>
</gene>
<evidence type="ECO:0000313" key="3">
    <source>
        <dbReference type="Proteomes" id="UP001152797"/>
    </source>
</evidence>
<organism evidence="1">
    <name type="scientific">Cladocopium goreaui</name>
    <dbReference type="NCBI Taxonomy" id="2562237"/>
    <lineage>
        <taxon>Eukaryota</taxon>
        <taxon>Sar</taxon>
        <taxon>Alveolata</taxon>
        <taxon>Dinophyceae</taxon>
        <taxon>Suessiales</taxon>
        <taxon>Symbiodiniaceae</taxon>
        <taxon>Cladocopium</taxon>
    </lineage>
</organism>
<dbReference type="Proteomes" id="UP001152797">
    <property type="component" value="Unassembled WGS sequence"/>
</dbReference>
<sequence>MAEPTRLPQALRELEAAIDAEVDFAVLRAVRQRLNERLTARINQLEAFEVTLVRPSGDLRVVSGCLPDDALDSFRDHASREFALPRDAVLLCRGSRQFGQRDLHMSLADLGICQGAELTCLHDALCRRY</sequence>
<dbReference type="EMBL" id="CAMXCT020001114">
    <property type="protein sequence ID" value="CAL1140294.1"/>
    <property type="molecule type" value="Genomic_DNA"/>
</dbReference>
<dbReference type="OrthoDB" id="10500807at2759"/>